<feature type="compositionally biased region" description="Basic and acidic residues" evidence="4">
    <location>
        <begin position="7"/>
        <end position="24"/>
    </location>
</feature>
<feature type="region of interest" description="Disordered" evidence="4">
    <location>
        <begin position="1"/>
        <end position="24"/>
    </location>
</feature>
<dbReference type="AlphaFoldDB" id="A0A1T4PKQ6"/>
<dbReference type="EMBL" id="FUXE01000017">
    <property type="protein sequence ID" value="SJZ91941.1"/>
    <property type="molecule type" value="Genomic_DNA"/>
</dbReference>
<evidence type="ECO:0000256" key="3">
    <source>
        <dbReference type="ARBA" id="ARBA00022679"/>
    </source>
</evidence>
<dbReference type="STRING" id="29524.SAMN02745171_01495"/>
<dbReference type="InterPro" id="IPR029044">
    <property type="entry name" value="Nucleotide-diphossugar_trans"/>
</dbReference>
<dbReference type="SUPFAM" id="SSF53448">
    <property type="entry name" value="Nucleotide-diphospho-sugar transferases"/>
    <property type="match status" value="1"/>
</dbReference>
<keyword evidence="7" id="KW-1185">Reference proteome</keyword>
<proteinExistence type="inferred from homology"/>
<comment type="similarity">
    <text evidence="1">Belongs to the glycosyltransferase 2 family.</text>
</comment>
<protein>
    <submittedName>
        <fullName evidence="6">Glycosyl transferase family 2</fullName>
    </submittedName>
</protein>
<evidence type="ECO:0000259" key="5">
    <source>
        <dbReference type="Pfam" id="PF00535"/>
    </source>
</evidence>
<evidence type="ECO:0000256" key="4">
    <source>
        <dbReference type="SAM" id="MobiDB-lite"/>
    </source>
</evidence>
<gene>
    <name evidence="6" type="ORF">SAMN02745171_01495</name>
</gene>
<evidence type="ECO:0000256" key="1">
    <source>
        <dbReference type="ARBA" id="ARBA00006739"/>
    </source>
</evidence>
<dbReference type="PANTHER" id="PTHR43685:SF5">
    <property type="entry name" value="GLYCOSYLTRANSFERASE EPSE-RELATED"/>
    <property type="match status" value="1"/>
</dbReference>
<dbReference type="Gene3D" id="3.90.550.10">
    <property type="entry name" value="Spore Coat Polysaccharide Biosynthesis Protein SpsA, Chain A"/>
    <property type="match status" value="1"/>
</dbReference>
<sequence>MTHHTTQKGDIHTAPDGEARKKTTPDRGFSVLMAVYHGEHHSHFRDSIESIFHQTLMPSEIILVCDGPLNDNLDAIIEQHQSEYPEILKVIRLPENRGLGNALNKGIEQCSYEIIARMDADDVAYANRFEEQINYMYQHPDIDVLSCAIDEFRESPDKIVSKRLLPEKHEDLVKYARKRCPVNHPSVVFRRSAVQKAGNYQHFFLFEDYLLWARMIMNGAKFHSLPESLLYFRMDENTYSRRKGWKYIQSEMKLQKKFLKMGFTNRYEYLRNICLRVPPRLLSTRLLSLFYRCFLRSKK</sequence>
<dbReference type="GO" id="GO:0016757">
    <property type="term" value="F:glycosyltransferase activity"/>
    <property type="evidence" value="ECO:0007669"/>
    <property type="project" value="UniProtKB-KW"/>
</dbReference>
<organism evidence="6 7">
    <name type="scientific">Porphyromonas circumdentaria</name>
    <dbReference type="NCBI Taxonomy" id="29524"/>
    <lineage>
        <taxon>Bacteria</taxon>
        <taxon>Pseudomonadati</taxon>
        <taxon>Bacteroidota</taxon>
        <taxon>Bacteroidia</taxon>
        <taxon>Bacteroidales</taxon>
        <taxon>Porphyromonadaceae</taxon>
        <taxon>Porphyromonas</taxon>
    </lineage>
</organism>
<dbReference type="Pfam" id="PF00535">
    <property type="entry name" value="Glycos_transf_2"/>
    <property type="match status" value="1"/>
</dbReference>
<dbReference type="RefSeq" id="WP_234989576.1">
    <property type="nucleotide sequence ID" value="NZ_FUXE01000017.1"/>
</dbReference>
<accession>A0A1T4PKQ6</accession>
<evidence type="ECO:0000313" key="7">
    <source>
        <dbReference type="Proteomes" id="UP000190121"/>
    </source>
</evidence>
<dbReference type="InterPro" id="IPR001173">
    <property type="entry name" value="Glyco_trans_2-like"/>
</dbReference>
<name>A0A1T4PKQ6_9PORP</name>
<evidence type="ECO:0000256" key="2">
    <source>
        <dbReference type="ARBA" id="ARBA00022676"/>
    </source>
</evidence>
<keyword evidence="3 6" id="KW-0808">Transferase</keyword>
<feature type="domain" description="Glycosyltransferase 2-like" evidence="5">
    <location>
        <begin position="30"/>
        <end position="193"/>
    </location>
</feature>
<keyword evidence="2" id="KW-0328">Glycosyltransferase</keyword>
<evidence type="ECO:0000313" key="6">
    <source>
        <dbReference type="EMBL" id="SJZ91941.1"/>
    </source>
</evidence>
<dbReference type="PANTHER" id="PTHR43685">
    <property type="entry name" value="GLYCOSYLTRANSFERASE"/>
    <property type="match status" value="1"/>
</dbReference>
<reference evidence="7" key="1">
    <citation type="submission" date="2017-02" db="EMBL/GenBank/DDBJ databases">
        <authorList>
            <person name="Varghese N."/>
            <person name="Submissions S."/>
        </authorList>
    </citation>
    <scope>NUCLEOTIDE SEQUENCE [LARGE SCALE GENOMIC DNA]</scope>
    <source>
        <strain evidence="7">ATCC 51356</strain>
    </source>
</reference>
<dbReference type="Proteomes" id="UP000190121">
    <property type="component" value="Unassembled WGS sequence"/>
</dbReference>
<dbReference type="InterPro" id="IPR050834">
    <property type="entry name" value="Glycosyltransf_2"/>
</dbReference>